<keyword evidence="2" id="KW-1185">Reference proteome</keyword>
<dbReference type="Gene3D" id="2.120.10.30">
    <property type="entry name" value="TolB, C-terminal domain"/>
    <property type="match status" value="1"/>
</dbReference>
<organism evidence="1 2">
    <name type="scientific">Hirsutella minnesotensis 3608</name>
    <dbReference type="NCBI Taxonomy" id="1043627"/>
    <lineage>
        <taxon>Eukaryota</taxon>
        <taxon>Fungi</taxon>
        <taxon>Dikarya</taxon>
        <taxon>Ascomycota</taxon>
        <taxon>Pezizomycotina</taxon>
        <taxon>Sordariomycetes</taxon>
        <taxon>Hypocreomycetidae</taxon>
        <taxon>Hypocreales</taxon>
        <taxon>Ophiocordycipitaceae</taxon>
        <taxon>Hirsutella</taxon>
    </lineage>
</organism>
<accession>A0A0F8A075</accession>
<dbReference type="PANTHER" id="PTHR42060">
    <property type="entry name" value="NHL REPEAT-CONTAINING PROTEIN-RELATED"/>
    <property type="match status" value="1"/>
</dbReference>
<dbReference type="AlphaFoldDB" id="A0A0F8A075"/>
<dbReference type="SUPFAM" id="SSF63829">
    <property type="entry name" value="Calcium-dependent phosphotriesterase"/>
    <property type="match status" value="1"/>
</dbReference>
<evidence type="ECO:0008006" key="3">
    <source>
        <dbReference type="Google" id="ProtNLM"/>
    </source>
</evidence>
<proteinExistence type="predicted"/>
<dbReference type="InterPro" id="IPR052998">
    <property type="entry name" value="Hetero-Diels-Alderase-like"/>
</dbReference>
<reference evidence="1 2" key="1">
    <citation type="journal article" date="2014" name="Genome Biol. Evol.">
        <title>Comparative genomics and transcriptomics analyses reveal divergent lifestyle features of nematode endoparasitic fungus Hirsutella minnesotensis.</title>
        <authorList>
            <person name="Lai Y."/>
            <person name="Liu K."/>
            <person name="Zhang X."/>
            <person name="Zhang X."/>
            <person name="Li K."/>
            <person name="Wang N."/>
            <person name="Shu C."/>
            <person name="Wu Y."/>
            <person name="Wang C."/>
            <person name="Bushley K.E."/>
            <person name="Xiang M."/>
            <person name="Liu X."/>
        </authorList>
    </citation>
    <scope>NUCLEOTIDE SEQUENCE [LARGE SCALE GENOMIC DNA]</scope>
    <source>
        <strain evidence="1 2">3608</strain>
    </source>
</reference>
<dbReference type="EMBL" id="KQ030958">
    <property type="protein sequence ID" value="KJZ68264.1"/>
    <property type="molecule type" value="Genomic_DNA"/>
</dbReference>
<sequence>MRFSLPSPSWPLPPPRHPWHLRRNRTSKEPYLFPTASCTDGQTEPGSKTSRYARTVTTSTPDASVFHVKEPWSDEPVVELAHNFDEWADRLIGIGESTPDKYVVVGSRFYTTDALSSHVARTFCAMELDYSGGKDKPVARLIAWMPESYLLQGVAALPLEPAVVLISDQYVLKPREKQVDWTPSPGQVWRLDTRTGEYELVMTGYAEFNTTYRHGHDVGINGVKIRGEYLYWVNQDDGGVYRLKIDKYGRPVPPAKAEVLARYDTFWDDFDFGPDDSIWATGFNAVFAIDPNNGKVVTVDGVGTSENTTFPGPTAAMFGRNSKDKNILYVTGNMAEIPTDLEHIKIGGWVRAIDTTGFKF</sequence>
<dbReference type="OrthoDB" id="9977941at2759"/>
<gene>
    <name evidence="1" type="ORF">HIM_12342</name>
</gene>
<evidence type="ECO:0000313" key="1">
    <source>
        <dbReference type="EMBL" id="KJZ68264.1"/>
    </source>
</evidence>
<protein>
    <recommendedName>
        <fullName evidence="3">SMP-30/Gluconolactonase/LRE-like region domain-containing protein</fullName>
    </recommendedName>
</protein>
<dbReference type="InterPro" id="IPR011042">
    <property type="entry name" value="6-blade_b-propeller_TolB-like"/>
</dbReference>
<dbReference type="PANTHER" id="PTHR42060:SF1">
    <property type="entry name" value="NHL REPEAT-CONTAINING PROTEIN"/>
    <property type="match status" value="1"/>
</dbReference>
<evidence type="ECO:0000313" key="2">
    <source>
        <dbReference type="Proteomes" id="UP000054481"/>
    </source>
</evidence>
<dbReference type="Proteomes" id="UP000054481">
    <property type="component" value="Unassembled WGS sequence"/>
</dbReference>
<name>A0A0F8A075_9HYPO</name>